<organism evidence="1">
    <name type="scientific">uncultured Solirubrobacteraceae bacterium</name>
    <dbReference type="NCBI Taxonomy" id="1162706"/>
    <lineage>
        <taxon>Bacteria</taxon>
        <taxon>Bacillati</taxon>
        <taxon>Actinomycetota</taxon>
        <taxon>Thermoleophilia</taxon>
        <taxon>Solirubrobacterales</taxon>
        <taxon>Solirubrobacteraceae</taxon>
        <taxon>environmental samples</taxon>
    </lineage>
</organism>
<evidence type="ECO:0000313" key="1">
    <source>
        <dbReference type="EMBL" id="CAA9513238.1"/>
    </source>
</evidence>
<accession>A0A6J4T4Z9</accession>
<gene>
    <name evidence="1" type="ORF">AVDCRST_MAG53-2896</name>
</gene>
<name>A0A6J4T4Z9_9ACTN</name>
<dbReference type="AlphaFoldDB" id="A0A6J4T4Z9"/>
<protein>
    <submittedName>
        <fullName evidence="1">Uncharacterized protein</fullName>
    </submittedName>
</protein>
<reference evidence="1" key="1">
    <citation type="submission" date="2020-02" db="EMBL/GenBank/DDBJ databases">
        <authorList>
            <person name="Meier V. D."/>
        </authorList>
    </citation>
    <scope>NUCLEOTIDE SEQUENCE</scope>
    <source>
        <strain evidence="1">AVDCRST_MAG53</strain>
    </source>
</reference>
<sequence>YAVVCFIQDRKGGKPHVAQGMIDELTIE</sequence>
<proteinExistence type="predicted"/>
<dbReference type="EMBL" id="CADCVR010000087">
    <property type="protein sequence ID" value="CAA9513238.1"/>
    <property type="molecule type" value="Genomic_DNA"/>
</dbReference>
<feature type="non-terminal residue" evidence="1">
    <location>
        <position position="1"/>
    </location>
</feature>